<feature type="compositionally biased region" description="Polar residues" evidence="2">
    <location>
        <begin position="137"/>
        <end position="149"/>
    </location>
</feature>
<dbReference type="AlphaFoldDB" id="A0A151Z6B1"/>
<feature type="region of interest" description="Disordered" evidence="2">
    <location>
        <begin position="39"/>
        <end position="85"/>
    </location>
</feature>
<dbReference type="SMART" id="SM00456">
    <property type="entry name" value="WW"/>
    <property type="match status" value="2"/>
</dbReference>
<dbReference type="InterPro" id="IPR002713">
    <property type="entry name" value="FF_domain"/>
</dbReference>
<organism evidence="5 6">
    <name type="scientific">Tieghemostelium lacteum</name>
    <name type="common">Slime mold</name>
    <name type="synonym">Dictyostelium lacteum</name>
    <dbReference type="NCBI Taxonomy" id="361077"/>
    <lineage>
        <taxon>Eukaryota</taxon>
        <taxon>Amoebozoa</taxon>
        <taxon>Evosea</taxon>
        <taxon>Eumycetozoa</taxon>
        <taxon>Dictyostelia</taxon>
        <taxon>Dictyosteliales</taxon>
        <taxon>Raperosteliaceae</taxon>
        <taxon>Tieghemostelium</taxon>
    </lineage>
</organism>
<feature type="compositionally biased region" description="Low complexity" evidence="2">
    <location>
        <begin position="125"/>
        <end position="136"/>
    </location>
</feature>
<evidence type="ECO:0000256" key="2">
    <source>
        <dbReference type="SAM" id="MobiDB-lite"/>
    </source>
</evidence>
<feature type="region of interest" description="Disordered" evidence="2">
    <location>
        <begin position="554"/>
        <end position="575"/>
    </location>
</feature>
<feature type="coiled-coil region" evidence="1">
    <location>
        <begin position="328"/>
        <end position="358"/>
    </location>
</feature>
<name>A0A151Z6B1_TIELA</name>
<evidence type="ECO:0000313" key="5">
    <source>
        <dbReference type="EMBL" id="KYQ89334.1"/>
    </source>
</evidence>
<proteinExistence type="predicted"/>
<evidence type="ECO:0000256" key="1">
    <source>
        <dbReference type="SAM" id="Coils"/>
    </source>
</evidence>
<dbReference type="OrthoDB" id="187617at2759"/>
<protein>
    <submittedName>
        <fullName evidence="5">WW domain-containing protein</fullName>
    </submittedName>
</protein>
<dbReference type="GO" id="GO:0045292">
    <property type="term" value="P:mRNA cis splicing, via spliceosome"/>
    <property type="evidence" value="ECO:0007669"/>
    <property type="project" value="InterPro"/>
</dbReference>
<dbReference type="Pfam" id="PF01846">
    <property type="entry name" value="FF"/>
    <property type="match status" value="4"/>
</dbReference>
<dbReference type="GO" id="GO:0005685">
    <property type="term" value="C:U1 snRNP"/>
    <property type="evidence" value="ECO:0007669"/>
    <property type="project" value="TreeGrafter"/>
</dbReference>
<evidence type="ECO:0000313" key="6">
    <source>
        <dbReference type="Proteomes" id="UP000076078"/>
    </source>
</evidence>
<accession>A0A151Z6B1</accession>
<dbReference type="Proteomes" id="UP000076078">
    <property type="component" value="Unassembled WGS sequence"/>
</dbReference>
<dbReference type="PROSITE" id="PS51676">
    <property type="entry name" value="FF"/>
    <property type="match status" value="3"/>
</dbReference>
<evidence type="ECO:0000259" key="3">
    <source>
        <dbReference type="PROSITE" id="PS50020"/>
    </source>
</evidence>
<dbReference type="SUPFAM" id="SSF51045">
    <property type="entry name" value="WW domain"/>
    <property type="match status" value="2"/>
</dbReference>
<dbReference type="InterPro" id="IPR001202">
    <property type="entry name" value="WW_dom"/>
</dbReference>
<dbReference type="OMA" id="HDELNYG"/>
<dbReference type="CDD" id="cd00201">
    <property type="entry name" value="WW"/>
    <property type="match status" value="2"/>
</dbReference>
<dbReference type="Gene3D" id="1.10.10.440">
    <property type="entry name" value="FF domain"/>
    <property type="match status" value="5"/>
</dbReference>
<keyword evidence="1" id="KW-0175">Coiled coil</keyword>
<dbReference type="PANTHER" id="PTHR11864:SF0">
    <property type="entry name" value="PRP40 PRE-MRNA PROCESSING FACTOR 40 HOMOLOG A (YEAST)"/>
    <property type="match status" value="1"/>
</dbReference>
<feature type="compositionally biased region" description="Polar residues" evidence="2">
    <location>
        <begin position="555"/>
        <end position="565"/>
    </location>
</feature>
<reference evidence="5 6" key="1">
    <citation type="submission" date="2015-12" db="EMBL/GenBank/DDBJ databases">
        <title>Dictyostelia acquired genes for synthesis and detection of signals that induce cell-type specialization by lateral gene transfer from prokaryotes.</title>
        <authorList>
            <person name="Gloeckner G."/>
            <person name="Schaap P."/>
        </authorList>
    </citation>
    <scope>NUCLEOTIDE SEQUENCE [LARGE SCALE GENOMIC DNA]</scope>
    <source>
        <strain evidence="5 6">TK</strain>
    </source>
</reference>
<feature type="compositionally biased region" description="Low complexity" evidence="2">
    <location>
        <begin position="52"/>
        <end position="83"/>
    </location>
</feature>
<feature type="region of interest" description="Disordered" evidence="2">
    <location>
        <begin position="124"/>
        <end position="149"/>
    </location>
</feature>
<evidence type="ECO:0000259" key="4">
    <source>
        <dbReference type="PROSITE" id="PS51676"/>
    </source>
</evidence>
<keyword evidence="6" id="KW-1185">Reference proteome</keyword>
<feature type="domain" description="WW" evidence="3">
    <location>
        <begin position="87"/>
        <end position="114"/>
    </location>
</feature>
<dbReference type="Gene3D" id="2.20.70.10">
    <property type="match status" value="2"/>
</dbReference>
<dbReference type="FunCoup" id="A0A151Z6B1">
    <property type="interactions" value="60"/>
</dbReference>
<feature type="domain" description="FF" evidence="4">
    <location>
        <begin position="355"/>
        <end position="418"/>
    </location>
</feature>
<dbReference type="InterPro" id="IPR039726">
    <property type="entry name" value="Prp40-like"/>
</dbReference>
<comment type="caution">
    <text evidence="5">The sequence shown here is derived from an EMBL/GenBank/DDBJ whole genome shotgun (WGS) entry which is preliminary data.</text>
</comment>
<gene>
    <name evidence="5" type="ORF">DLAC_09996</name>
</gene>
<dbReference type="InterPro" id="IPR036517">
    <property type="entry name" value="FF_domain_sf"/>
</dbReference>
<dbReference type="InterPro" id="IPR036020">
    <property type="entry name" value="WW_dom_sf"/>
</dbReference>
<sequence length="629" mass="74802">MSDWAEATTEDGKKFYYHKKTRKSLWDKPEEMIQYENALNSAKKSATPPWASSNSSVANNNQVSSGSVNNNNSSSNSSNSNNNGPIWKEYITKDGKKYYHNLVTGHTSWDAPDFYQPAILPNNVQQKQQQQQQIQQSSGTNMNQSSGSTSGREIFIELLKENEIGTTWTSDRAFRLVATDERYQALKTMTERKLVFSEYIAEKKRTEMEEKKKKEKKNRDDYLALLKETPEINPLTTWRHASLILDGNPRFEALDSERDREDLYKLYLDDMEKQEKDETLEKKTENMKLLKQKFEQNPSITFSTQWRKVRDEYETDPLYTSLDNFDFLSVFEAHIRELEKKQDDLKRLEREKQKRESRKDRDAFRQLLADKYQSQELHALTRWKEFHSKIQNLPEYEKLSQQTSGSSPLDLFVDFKEDLEKKYEKDYKKLKDIVRALDFNYVPQQTTIESFKEAILKHEKISTVSPQNFLPFLEYLRYKEESKEKSLAKKKKKQQKHFQQLLSDQRNINAESTWQQVKQQIQNEKYFEELADEDERERLFNQHLEYVKKYLEENPPSTATNSNGTIELEDGEEGELIEGESNDLKKKRPHNFDYNNNNNSNRMDYDQFYDRNYMVYDIDDRPFKKDKRR</sequence>
<feature type="domain" description="WW" evidence="3">
    <location>
        <begin position="1"/>
        <end position="31"/>
    </location>
</feature>
<dbReference type="SMART" id="SM00441">
    <property type="entry name" value="FF"/>
    <property type="match status" value="5"/>
</dbReference>
<dbReference type="EMBL" id="LODT01000041">
    <property type="protein sequence ID" value="KYQ89334.1"/>
    <property type="molecule type" value="Genomic_DNA"/>
</dbReference>
<feature type="region of interest" description="Disordered" evidence="2">
    <location>
        <begin position="580"/>
        <end position="599"/>
    </location>
</feature>
<dbReference type="STRING" id="361077.A0A151Z6B1"/>
<dbReference type="InParanoid" id="A0A151Z6B1"/>
<dbReference type="GO" id="GO:0071004">
    <property type="term" value="C:U2-type prespliceosome"/>
    <property type="evidence" value="ECO:0007669"/>
    <property type="project" value="TreeGrafter"/>
</dbReference>
<feature type="domain" description="FF" evidence="4">
    <location>
        <begin position="491"/>
        <end position="546"/>
    </location>
</feature>
<dbReference type="GO" id="GO:0003723">
    <property type="term" value="F:RNA binding"/>
    <property type="evidence" value="ECO:0007669"/>
    <property type="project" value="TreeGrafter"/>
</dbReference>
<dbReference type="PANTHER" id="PTHR11864">
    <property type="entry name" value="PRE-MRNA-PROCESSING PROTEIN PRP40"/>
    <property type="match status" value="1"/>
</dbReference>
<dbReference type="Pfam" id="PF00397">
    <property type="entry name" value="WW"/>
    <property type="match status" value="2"/>
</dbReference>
<dbReference type="SUPFAM" id="SSF81698">
    <property type="entry name" value="FF domain"/>
    <property type="match status" value="5"/>
</dbReference>
<feature type="domain" description="FF" evidence="4">
    <location>
        <begin position="214"/>
        <end position="270"/>
    </location>
</feature>
<dbReference type="PROSITE" id="PS50020">
    <property type="entry name" value="WW_DOMAIN_2"/>
    <property type="match status" value="2"/>
</dbReference>